<reference evidence="4" key="1">
    <citation type="journal article" date="2023" name="Mol. Phylogenet. Evol.">
        <title>Genome-scale phylogeny and comparative genomics of the fungal order Sordariales.</title>
        <authorList>
            <person name="Hensen N."/>
            <person name="Bonometti L."/>
            <person name="Westerberg I."/>
            <person name="Brannstrom I.O."/>
            <person name="Guillou S."/>
            <person name="Cros-Aarteil S."/>
            <person name="Calhoun S."/>
            <person name="Haridas S."/>
            <person name="Kuo A."/>
            <person name="Mondo S."/>
            <person name="Pangilinan J."/>
            <person name="Riley R."/>
            <person name="LaButti K."/>
            <person name="Andreopoulos B."/>
            <person name="Lipzen A."/>
            <person name="Chen C."/>
            <person name="Yan M."/>
            <person name="Daum C."/>
            <person name="Ng V."/>
            <person name="Clum A."/>
            <person name="Steindorff A."/>
            <person name="Ohm R.A."/>
            <person name="Martin F."/>
            <person name="Silar P."/>
            <person name="Natvig D.O."/>
            <person name="Lalanne C."/>
            <person name="Gautier V."/>
            <person name="Ament-Velasquez S.L."/>
            <person name="Kruys A."/>
            <person name="Hutchinson M.I."/>
            <person name="Powell A.J."/>
            <person name="Barry K."/>
            <person name="Miller A.N."/>
            <person name="Grigoriev I.V."/>
            <person name="Debuchy R."/>
            <person name="Gladieux P."/>
            <person name="Hiltunen Thoren M."/>
            <person name="Johannesson H."/>
        </authorList>
    </citation>
    <scope>NUCLEOTIDE SEQUENCE</scope>
    <source>
        <strain evidence="4">CBS 141.50</strain>
    </source>
</reference>
<dbReference type="Gene3D" id="3.30.70.330">
    <property type="match status" value="1"/>
</dbReference>
<evidence type="ECO:0000313" key="4">
    <source>
        <dbReference type="EMBL" id="KAK4139291.1"/>
    </source>
</evidence>
<dbReference type="RefSeq" id="XP_062632662.1">
    <property type="nucleotide sequence ID" value="XM_062778693.1"/>
</dbReference>
<dbReference type="InterPro" id="IPR035979">
    <property type="entry name" value="RBD_domain_sf"/>
</dbReference>
<comment type="caution">
    <text evidence="4">The sequence shown here is derived from an EMBL/GenBank/DDBJ whole genome shotgun (WGS) entry which is preliminary data.</text>
</comment>
<evidence type="ECO:0000313" key="5">
    <source>
        <dbReference type="Proteomes" id="UP001302676"/>
    </source>
</evidence>
<dbReference type="GO" id="GO:0003723">
    <property type="term" value="F:RNA binding"/>
    <property type="evidence" value="ECO:0007669"/>
    <property type="project" value="UniProtKB-UniRule"/>
</dbReference>
<reference evidence="4" key="2">
    <citation type="submission" date="2023-05" db="EMBL/GenBank/DDBJ databases">
        <authorList>
            <consortium name="Lawrence Berkeley National Laboratory"/>
            <person name="Steindorff A."/>
            <person name="Hensen N."/>
            <person name="Bonometti L."/>
            <person name="Westerberg I."/>
            <person name="Brannstrom I.O."/>
            <person name="Guillou S."/>
            <person name="Cros-Aarteil S."/>
            <person name="Calhoun S."/>
            <person name="Haridas S."/>
            <person name="Kuo A."/>
            <person name="Mondo S."/>
            <person name="Pangilinan J."/>
            <person name="Riley R."/>
            <person name="Labutti K."/>
            <person name="Andreopoulos B."/>
            <person name="Lipzen A."/>
            <person name="Chen C."/>
            <person name="Yanf M."/>
            <person name="Daum C."/>
            <person name="Ng V."/>
            <person name="Clum A."/>
            <person name="Ohm R."/>
            <person name="Martin F."/>
            <person name="Silar P."/>
            <person name="Natvig D."/>
            <person name="Lalanne C."/>
            <person name="Gautier V."/>
            <person name="Ament-Velasquez S.L."/>
            <person name="Kruys A."/>
            <person name="Hutchinson M.I."/>
            <person name="Powell A.J."/>
            <person name="Barry K."/>
            <person name="Miller A.N."/>
            <person name="Grigoriev I.V."/>
            <person name="Debuchy R."/>
            <person name="Gladieux P."/>
            <person name="Thoren M.H."/>
            <person name="Johannesson H."/>
        </authorList>
    </citation>
    <scope>NUCLEOTIDE SEQUENCE</scope>
    <source>
        <strain evidence="4">CBS 141.50</strain>
    </source>
</reference>
<dbReference type="InterPro" id="IPR000504">
    <property type="entry name" value="RRM_dom"/>
</dbReference>
<dbReference type="Pfam" id="PF00076">
    <property type="entry name" value="RRM_1"/>
    <property type="match status" value="1"/>
</dbReference>
<dbReference type="AlphaFoldDB" id="A0AAN6UWS9"/>
<dbReference type="InterPro" id="IPR012677">
    <property type="entry name" value="Nucleotide-bd_a/b_plait_sf"/>
</dbReference>
<feature type="domain" description="RRM" evidence="3">
    <location>
        <begin position="314"/>
        <end position="399"/>
    </location>
</feature>
<feature type="region of interest" description="Disordered" evidence="2">
    <location>
        <begin position="260"/>
        <end position="281"/>
    </location>
</feature>
<sequence length="561" mass="58379">MHRNQHQHRNLEVFTVKPGPETGLYYILVANLAHRTTWRELKSFASQACEVDHAEVYPPTSGFVRRRPILTQTGYLDGNTLEYRALQADGRNLNQDTVVKLLLTDYHAVKIMRGDNTRVVAEPGDPPTEPLEVLSQGLGGMTLAGGAYLDYQGNPSPGLSLGDLQWRYPTGPPYGGRGYQPAPAPALRPPGPLAYPAMAVPNQGFVPQPVLGPPPAVYQGGANNSSASTSPQTAIVPYPYGESPTYYPQGAVYDGRAPSYTGFIPPPPPPQPGKNSGPYTNPAYDYSSDALTPIQPDNVPSIIDSRAAGVFEPRKILIRDLEREGLSEPAVTALLIQHTGIGNAPGQIERVEIPLNREGRSRGTAYVTFGSADLASTAAAGVNGLRVGSREVSARVVENGGGSREGLAEGGRSASGRRVGGASSGKTNRGGGGGGNSKSHSGKVSRSGQPAQAMGSVIVSSDASLKSPVVNDPLSDEPVYTTTAAANTSMSASGSMSSLVEGSSQSRKKEDRPVIVDGSGGRWKKESAPVVVDGSGGAGSQSGSGSGNKKAAGGGNRGARF</sequence>
<evidence type="ECO:0000256" key="1">
    <source>
        <dbReference type="PROSITE-ProRule" id="PRU00176"/>
    </source>
</evidence>
<dbReference type="PROSITE" id="PS50102">
    <property type="entry name" value="RRM"/>
    <property type="match status" value="1"/>
</dbReference>
<feature type="compositionally biased region" description="Low complexity" evidence="2">
    <location>
        <begin position="488"/>
        <end position="505"/>
    </location>
</feature>
<organism evidence="4 5">
    <name type="scientific">Dichotomopilus funicola</name>
    <dbReference type="NCBI Taxonomy" id="1934379"/>
    <lineage>
        <taxon>Eukaryota</taxon>
        <taxon>Fungi</taxon>
        <taxon>Dikarya</taxon>
        <taxon>Ascomycota</taxon>
        <taxon>Pezizomycotina</taxon>
        <taxon>Sordariomycetes</taxon>
        <taxon>Sordariomycetidae</taxon>
        <taxon>Sordariales</taxon>
        <taxon>Chaetomiaceae</taxon>
        <taxon>Dichotomopilus</taxon>
    </lineage>
</organism>
<feature type="compositionally biased region" description="Gly residues" evidence="2">
    <location>
        <begin position="418"/>
        <end position="436"/>
    </location>
</feature>
<keyword evidence="5" id="KW-1185">Reference proteome</keyword>
<keyword evidence="1" id="KW-0694">RNA-binding</keyword>
<feature type="region of interest" description="Disordered" evidence="2">
    <location>
        <begin position="488"/>
        <end position="561"/>
    </location>
</feature>
<gene>
    <name evidence="4" type="ORF">C8A04DRAFT_15991</name>
</gene>
<dbReference type="SMART" id="SM00360">
    <property type="entry name" value="RRM"/>
    <property type="match status" value="1"/>
</dbReference>
<dbReference type="GeneID" id="87815306"/>
<dbReference type="EMBL" id="MU853672">
    <property type="protein sequence ID" value="KAK4139291.1"/>
    <property type="molecule type" value="Genomic_DNA"/>
</dbReference>
<feature type="compositionally biased region" description="Gly residues" evidence="2">
    <location>
        <begin position="534"/>
        <end position="561"/>
    </location>
</feature>
<dbReference type="Proteomes" id="UP001302676">
    <property type="component" value="Unassembled WGS sequence"/>
</dbReference>
<evidence type="ECO:0000256" key="2">
    <source>
        <dbReference type="SAM" id="MobiDB-lite"/>
    </source>
</evidence>
<protein>
    <recommendedName>
        <fullName evidence="3">RRM domain-containing protein</fullName>
    </recommendedName>
</protein>
<evidence type="ECO:0000259" key="3">
    <source>
        <dbReference type="PROSITE" id="PS50102"/>
    </source>
</evidence>
<dbReference type="SUPFAM" id="SSF54928">
    <property type="entry name" value="RNA-binding domain, RBD"/>
    <property type="match status" value="1"/>
</dbReference>
<proteinExistence type="predicted"/>
<name>A0AAN6UWS9_9PEZI</name>
<accession>A0AAN6UWS9</accession>
<feature type="region of interest" description="Disordered" evidence="2">
    <location>
        <begin position="396"/>
        <end position="454"/>
    </location>
</feature>